<dbReference type="GO" id="GO:0008218">
    <property type="term" value="P:bioluminescence"/>
    <property type="evidence" value="ECO:0007669"/>
    <property type="project" value="InterPro"/>
</dbReference>
<evidence type="ECO:0000313" key="4">
    <source>
        <dbReference type="Proteomes" id="UP000542125"/>
    </source>
</evidence>
<dbReference type="EC" id="1.2.1.50" evidence="2"/>
<evidence type="ECO:0000256" key="1">
    <source>
        <dbReference type="ARBA" id="ARBA00022857"/>
    </source>
</evidence>
<dbReference type="InterPro" id="IPR016161">
    <property type="entry name" value="Ald_DH/histidinol_DH"/>
</dbReference>
<organism evidence="3 4">
    <name type="scientific">Pigmentiphaga litoralis</name>
    <dbReference type="NCBI Taxonomy" id="516702"/>
    <lineage>
        <taxon>Bacteria</taxon>
        <taxon>Pseudomonadati</taxon>
        <taxon>Pseudomonadota</taxon>
        <taxon>Betaproteobacteria</taxon>
        <taxon>Burkholderiales</taxon>
        <taxon>Alcaligenaceae</taxon>
        <taxon>Pigmentiphaga</taxon>
    </lineage>
</organism>
<reference evidence="3 4" key="1">
    <citation type="submission" date="2020-07" db="EMBL/GenBank/DDBJ databases">
        <title>Genomic Encyclopedia of Type Strains, Phase IV (KMG-V): Genome sequencing to study the core and pangenomes of soil and plant-associated prokaryotes.</title>
        <authorList>
            <person name="Whitman W."/>
        </authorList>
    </citation>
    <scope>NUCLEOTIDE SEQUENCE [LARGE SCALE GENOMIC DNA]</scope>
    <source>
        <strain evidence="3 4">SAS40</strain>
    </source>
</reference>
<dbReference type="GO" id="GO:0003995">
    <property type="term" value="F:acyl-CoA dehydrogenase activity"/>
    <property type="evidence" value="ECO:0007669"/>
    <property type="project" value="InterPro"/>
</dbReference>
<evidence type="ECO:0000256" key="2">
    <source>
        <dbReference type="PIRNR" id="PIRNR009414"/>
    </source>
</evidence>
<dbReference type="RefSeq" id="WP_257021933.1">
    <property type="nucleotide sequence ID" value="NZ_JACBYR010000001.1"/>
</dbReference>
<dbReference type="Pfam" id="PF05893">
    <property type="entry name" value="LuxC"/>
    <property type="match status" value="1"/>
</dbReference>
<keyword evidence="1 2" id="KW-0521">NADP</keyword>
<dbReference type="CDD" id="cd07080">
    <property type="entry name" value="ALDH_Acyl-CoA-Red_LuxC"/>
    <property type="match status" value="1"/>
</dbReference>
<comment type="similarity">
    <text evidence="2">Belongs to the LuxC family.</text>
</comment>
<dbReference type="Proteomes" id="UP000542125">
    <property type="component" value="Unassembled WGS sequence"/>
</dbReference>
<gene>
    <name evidence="3" type="ORF">FHW18_003955</name>
</gene>
<keyword evidence="2" id="KW-0560">Oxidoreductase</keyword>
<dbReference type="InterPro" id="IPR008670">
    <property type="entry name" value="CoA_reduct_LuxC"/>
</dbReference>
<sequence length="468" mass="50619">MAWETLSFDAHGERVNLSVPRLTPEQLTAVADRVALSSQHVMTTLPVMDVVDAIDRAVARLLDVNNADRQLLEHLLPVITGFDREMVRSGLNAALKSFRRPQLLRFLVEDFGDPGLLDDFRPRVKGGWTKACGPRLLGHVWAGNVPALPLWSMVAGLLVKGGNVGKVSSDEPLFAGVFARVLAEVEPRLADALAVLWWPGSDAAMAQALCSKVDVLMVYGGDSALAAWQQHVPPGVRFLPHGHKISAGLVAASALDARQSQATARLAALDMVRWDQQGCYSPQVFYVERGAQVAPRAFAHLVAGELAAQQYRYGRRGLSLEETAGMAAWRQRLDFQAMQDDRVSLIGPADAPWSLAFLDLPQPPPPSALNRSACVVAVDRLDDVAALLAHHRAHLQTVGVAASPERLFRLAPQLAAAGATRICGLGAMATPDVGWHHDGRFSLLDLVRMVDIEASAETLAEAHASYRD</sequence>
<evidence type="ECO:0000313" key="3">
    <source>
        <dbReference type="EMBL" id="NYE84684.1"/>
    </source>
</evidence>
<accession>A0A7Y9IXB0</accession>
<dbReference type="SUPFAM" id="SSF53720">
    <property type="entry name" value="ALDH-like"/>
    <property type="match status" value="1"/>
</dbReference>
<keyword evidence="4" id="KW-1185">Reference proteome</keyword>
<comment type="catalytic activity">
    <reaction evidence="2">
        <text>a long-chain fatty aldehyde + NADP(+) + CoA = a long-chain fatty acyl-CoA + NADPH + H(+)</text>
        <dbReference type="Rhea" id="RHEA:15437"/>
        <dbReference type="ChEBI" id="CHEBI:15378"/>
        <dbReference type="ChEBI" id="CHEBI:17176"/>
        <dbReference type="ChEBI" id="CHEBI:57287"/>
        <dbReference type="ChEBI" id="CHEBI:57783"/>
        <dbReference type="ChEBI" id="CHEBI:58349"/>
        <dbReference type="ChEBI" id="CHEBI:83139"/>
        <dbReference type="EC" id="1.2.1.50"/>
    </reaction>
</comment>
<dbReference type="PIRSF" id="PIRSF009414">
    <property type="entry name" value="LuxC"/>
    <property type="match status" value="1"/>
</dbReference>
<dbReference type="AlphaFoldDB" id="A0A7Y9IXB0"/>
<dbReference type="EMBL" id="JACBYR010000001">
    <property type="protein sequence ID" value="NYE84684.1"/>
    <property type="molecule type" value="Genomic_DNA"/>
</dbReference>
<name>A0A7Y9IXB0_9BURK</name>
<comment type="caution">
    <text evidence="3">The sequence shown here is derived from an EMBL/GenBank/DDBJ whole genome shotgun (WGS) entry which is preliminary data.</text>
</comment>
<dbReference type="GO" id="GO:0050062">
    <property type="term" value="F:long-chain-fatty-acyl-CoA reductase activity"/>
    <property type="evidence" value="ECO:0007669"/>
    <property type="project" value="UniProtKB-EC"/>
</dbReference>
<proteinExistence type="inferred from homology"/>
<protein>
    <recommendedName>
        <fullName evidence="2">Acyl-CoA reductase</fullName>
        <ecNumber evidence="2">1.2.1.50</ecNumber>
    </recommendedName>
</protein>